<dbReference type="PANTHER" id="PTHR30204:SF92">
    <property type="entry name" value="HTH-TYPE TRANSCRIPTIONAL REGULATOR ZNTR"/>
    <property type="match status" value="1"/>
</dbReference>
<keyword evidence="1" id="KW-0238">DNA-binding</keyword>
<evidence type="ECO:0000259" key="2">
    <source>
        <dbReference type="PROSITE" id="PS50937"/>
    </source>
</evidence>
<evidence type="ECO:0000313" key="3">
    <source>
        <dbReference type="EMBL" id="KXW58010.1"/>
    </source>
</evidence>
<sequence length="162" mass="17976">MKSAMRIGELGQSTGVDIETIRYYEKTGLLKNPERSSNGYRAYGPEHLERLSFIRHCRALDMPLADIKRLLEFVENPAADCGGIDQLISTQLSRVRARLKSMRALEQQLTALRNSCDTNHSASECGILHELVAAAQGETCACHRNAPSATTPDPPSDKRHKE</sequence>
<dbReference type="Proteomes" id="UP000075653">
    <property type="component" value="Unassembled WGS sequence"/>
</dbReference>
<dbReference type="PRINTS" id="PR00040">
    <property type="entry name" value="HTHMERR"/>
</dbReference>
<dbReference type="InterPro" id="IPR047057">
    <property type="entry name" value="MerR_fam"/>
</dbReference>
<gene>
    <name evidence="3" type="primary">merR1</name>
    <name evidence="3" type="ORF">FEMY_14600</name>
</gene>
<dbReference type="STRING" id="1789004.FEMY_14600"/>
<name>A0A149VXQ6_9PROT</name>
<dbReference type="PANTHER" id="PTHR30204">
    <property type="entry name" value="REDOX-CYCLING DRUG-SENSING TRANSCRIPTIONAL ACTIVATOR SOXR"/>
    <property type="match status" value="1"/>
</dbReference>
<evidence type="ECO:0000256" key="1">
    <source>
        <dbReference type="ARBA" id="ARBA00023125"/>
    </source>
</evidence>
<evidence type="ECO:0000313" key="4">
    <source>
        <dbReference type="Proteomes" id="UP000075653"/>
    </source>
</evidence>
<dbReference type="AlphaFoldDB" id="A0A149VXQ6"/>
<dbReference type="GO" id="GO:0045893">
    <property type="term" value="P:positive regulation of DNA-templated transcription"/>
    <property type="evidence" value="ECO:0007669"/>
    <property type="project" value="InterPro"/>
</dbReference>
<dbReference type="CDD" id="cd04784">
    <property type="entry name" value="HTH_CadR-PbrR"/>
    <property type="match status" value="1"/>
</dbReference>
<dbReference type="SMART" id="SM00422">
    <property type="entry name" value="HTH_MERR"/>
    <property type="match status" value="1"/>
</dbReference>
<accession>A0A149VXQ6</accession>
<dbReference type="GO" id="GO:0003677">
    <property type="term" value="F:DNA binding"/>
    <property type="evidence" value="ECO:0007669"/>
    <property type="project" value="UniProtKB-KW"/>
</dbReference>
<organism evidence="3 4">
    <name type="scientific">Ferrovum myxofaciens</name>
    <dbReference type="NCBI Taxonomy" id="416213"/>
    <lineage>
        <taxon>Bacteria</taxon>
        <taxon>Pseudomonadati</taxon>
        <taxon>Pseudomonadota</taxon>
        <taxon>Betaproteobacteria</taxon>
        <taxon>Ferrovales</taxon>
        <taxon>Ferrovaceae</taxon>
        <taxon>Ferrovum</taxon>
    </lineage>
</organism>
<dbReference type="InterPro" id="IPR011791">
    <property type="entry name" value="CadR-PbrR"/>
</dbReference>
<dbReference type="Pfam" id="PF13411">
    <property type="entry name" value="MerR_1"/>
    <property type="match status" value="1"/>
</dbReference>
<proteinExistence type="predicted"/>
<dbReference type="SUPFAM" id="SSF46955">
    <property type="entry name" value="Putative DNA-binding domain"/>
    <property type="match status" value="1"/>
</dbReference>
<comment type="caution">
    <text evidence="3">The sequence shown here is derived from an EMBL/GenBank/DDBJ whole genome shotgun (WGS) entry which is preliminary data.</text>
</comment>
<dbReference type="EMBL" id="LRRD01000028">
    <property type="protein sequence ID" value="KXW58010.1"/>
    <property type="molecule type" value="Genomic_DNA"/>
</dbReference>
<dbReference type="PROSITE" id="PS50937">
    <property type="entry name" value="HTH_MERR_2"/>
    <property type="match status" value="1"/>
</dbReference>
<dbReference type="GO" id="GO:0003700">
    <property type="term" value="F:DNA-binding transcription factor activity"/>
    <property type="evidence" value="ECO:0007669"/>
    <property type="project" value="InterPro"/>
</dbReference>
<dbReference type="PATRIC" id="fig|1789004.3.peg.1486"/>
<protein>
    <submittedName>
        <fullName evidence="3">Mercuric resistance operon regulatory protein</fullName>
    </submittedName>
</protein>
<dbReference type="InterPro" id="IPR000551">
    <property type="entry name" value="MerR-type_HTH_dom"/>
</dbReference>
<dbReference type="Gene3D" id="1.10.1660.10">
    <property type="match status" value="1"/>
</dbReference>
<keyword evidence="4" id="KW-1185">Reference proteome</keyword>
<dbReference type="NCBIfam" id="TIGR02047">
    <property type="entry name" value="CadR-PbrR"/>
    <property type="match status" value="1"/>
</dbReference>
<dbReference type="InterPro" id="IPR009061">
    <property type="entry name" value="DNA-bd_dom_put_sf"/>
</dbReference>
<feature type="domain" description="HTH merR-type" evidence="2">
    <location>
        <begin position="4"/>
        <end position="73"/>
    </location>
</feature>
<reference evidence="3 4" key="1">
    <citation type="submission" date="2016-01" db="EMBL/GenBank/DDBJ databases">
        <title>Genome sequence of the acidophilic iron oxidising Ferrovum strain Z-31.</title>
        <authorList>
            <person name="Poehlein A."/>
            <person name="Ullrich S.R."/>
            <person name="Schloemann M."/>
            <person name="Muehling M."/>
            <person name="Daniel R."/>
        </authorList>
    </citation>
    <scope>NUCLEOTIDE SEQUENCE [LARGE SCALE GENOMIC DNA]</scope>
    <source>
        <strain evidence="3 4">Z-31</strain>
    </source>
</reference>
<dbReference type="GO" id="GO:0046872">
    <property type="term" value="F:metal ion binding"/>
    <property type="evidence" value="ECO:0007669"/>
    <property type="project" value="InterPro"/>
</dbReference>